<evidence type="ECO:0000313" key="2">
    <source>
        <dbReference type="Proteomes" id="UP001054837"/>
    </source>
</evidence>
<accession>A0AAV4TJN0</accession>
<evidence type="ECO:0000313" key="1">
    <source>
        <dbReference type="EMBL" id="GIY45929.1"/>
    </source>
</evidence>
<protein>
    <submittedName>
        <fullName evidence="1">Uncharacterized protein</fullName>
    </submittedName>
</protein>
<proteinExistence type="predicted"/>
<dbReference type="Proteomes" id="UP001054837">
    <property type="component" value="Unassembled WGS sequence"/>
</dbReference>
<organism evidence="1 2">
    <name type="scientific">Caerostris darwini</name>
    <dbReference type="NCBI Taxonomy" id="1538125"/>
    <lineage>
        <taxon>Eukaryota</taxon>
        <taxon>Metazoa</taxon>
        <taxon>Ecdysozoa</taxon>
        <taxon>Arthropoda</taxon>
        <taxon>Chelicerata</taxon>
        <taxon>Arachnida</taxon>
        <taxon>Araneae</taxon>
        <taxon>Araneomorphae</taxon>
        <taxon>Entelegynae</taxon>
        <taxon>Araneoidea</taxon>
        <taxon>Araneidae</taxon>
        <taxon>Caerostris</taxon>
    </lineage>
</organism>
<keyword evidence="2" id="KW-1185">Reference proteome</keyword>
<comment type="caution">
    <text evidence="1">The sequence shown here is derived from an EMBL/GenBank/DDBJ whole genome shotgun (WGS) entry which is preliminary data.</text>
</comment>
<sequence>MNDPITQEKANPSLLLLRNSQIHSAVSSPLSHSIYFLSRKYLNASGEDGGLCPFKSYSPSKKRKKKANRLTTFETLTSVDFAQTFHLKGKFLPITAALAFLERISERYATLSDLLLSFLEKLLKN</sequence>
<name>A0AAV4TJN0_9ARAC</name>
<gene>
    <name evidence="1" type="ORF">CDAR_380321</name>
</gene>
<reference evidence="1 2" key="1">
    <citation type="submission" date="2021-06" db="EMBL/GenBank/DDBJ databases">
        <title>Caerostris darwini draft genome.</title>
        <authorList>
            <person name="Kono N."/>
            <person name="Arakawa K."/>
        </authorList>
    </citation>
    <scope>NUCLEOTIDE SEQUENCE [LARGE SCALE GENOMIC DNA]</scope>
</reference>
<dbReference type="EMBL" id="BPLQ01009683">
    <property type="protein sequence ID" value="GIY45929.1"/>
    <property type="molecule type" value="Genomic_DNA"/>
</dbReference>
<dbReference type="AlphaFoldDB" id="A0AAV4TJN0"/>